<reference evidence="2 3" key="1">
    <citation type="journal article" date="2015" name="Sci. Rep.">
        <title>The genome of Leishmania panamensis: insights into genomics of the L. (Viannia) subgenus.</title>
        <authorList>
            <person name="Llanes A."/>
            <person name="Restrepo C.M."/>
            <person name="Vecchio G.D."/>
            <person name="Anguizola F.J."/>
            <person name="Lleonart R."/>
        </authorList>
    </citation>
    <scope>NUCLEOTIDE SEQUENCE [LARGE SCALE GENOMIC DNA]</scope>
    <source>
        <strain evidence="2 3">MHOM/PA/94/PSC-1</strain>
    </source>
</reference>
<dbReference type="OrthoDB" id="263579at2759"/>
<feature type="compositionally biased region" description="Basic and acidic residues" evidence="1">
    <location>
        <begin position="167"/>
        <end position="179"/>
    </location>
</feature>
<feature type="region of interest" description="Disordered" evidence="1">
    <location>
        <begin position="1085"/>
        <end position="1115"/>
    </location>
</feature>
<feature type="region of interest" description="Disordered" evidence="1">
    <location>
        <begin position="463"/>
        <end position="496"/>
    </location>
</feature>
<keyword evidence="3" id="KW-1185">Reference proteome</keyword>
<feature type="compositionally biased region" description="Polar residues" evidence="1">
    <location>
        <begin position="611"/>
        <end position="621"/>
    </location>
</feature>
<dbReference type="GeneID" id="22572625"/>
<organism evidence="2 3">
    <name type="scientific">Leishmania panamensis</name>
    <dbReference type="NCBI Taxonomy" id="5679"/>
    <lineage>
        <taxon>Eukaryota</taxon>
        <taxon>Discoba</taxon>
        <taxon>Euglenozoa</taxon>
        <taxon>Kinetoplastea</taxon>
        <taxon>Metakinetoplastina</taxon>
        <taxon>Trypanosomatida</taxon>
        <taxon>Trypanosomatidae</taxon>
        <taxon>Leishmaniinae</taxon>
        <taxon>Leishmania</taxon>
        <taxon>Leishmania guyanensis species complex</taxon>
    </lineage>
</organism>
<dbReference type="Proteomes" id="UP000063063">
    <property type="component" value="Chromosome 9"/>
</dbReference>
<feature type="region of interest" description="Disordered" evidence="1">
    <location>
        <begin position="277"/>
        <end position="348"/>
    </location>
</feature>
<name>A0A088S3A4_LEIPA</name>
<dbReference type="AlphaFoldDB" id="A0A088S3A4"/>
<evidence type="ECO:0000256" key="1">
    <source>
        <dbReference type="SAM" id="MobiDB-lite"/>
    </source>
</evidence>
<feature type="compositionally biased region" description="Acidic residues" evidence="1">
    <location>
        <begin position="183"/>
        <end position="203"/>
    </location>
</feature>
<feature type="region of interest" description="Disordered" evidence="1">
    <location>
        <begin position="87"/>
        <end position="113"/>
    </location>
</feature>
<dbReference type="KEGG" id="lpan:LPMP_090550"/>
<dbReference type="VEuPathDB" id="TriTrypDB:LPAL13_090010700"/>
<feature type="compositionally biased region" description="Low complexity" evidence="1">
    <location>
        <begin position="39"/>
        <end position="53"/>
    </location>
</feature>
<protein>
    <submittedName>
        <fullName evidence="2">Uncharacterized protein</fullName>
    </submittedName>
</protein>
<evidence type="ECO:0000313" key="3">
    <source>
        <dbReference type="Proteomes" id="UP000063063"/>
    </source>
</evidence>
<dbReference type="VEuPathDB" id="TriTrypDB:LPMP_090550"/>
<feature type="region of interest" description="Disordered" evidence="1">
    <location>
        <begin position="560"/>
        <end position="657"/>
    </location>
</feature>
<feature type="compositionally biased region" description="Low complexity" evidence="1">
    <location>
        <begin position="92"/>
        <end position="102"/>
    </location>
</feature>
<feature type="compositionally biased region" description="Basic and acidic residues" evidence="1">
    <location>
        <begin position="299"/>
        <end position="325"/>
    </location>
</feature>
<feature type="region of interest" description="Disordered" evidence="1">
    <location>
        <begin position="674"/>
        <end position="707"/>
    </location>
</feature>
<accession>A0A088S3A4</accession>
<feature type="compositionally biased region" description="Polar residues" evidence="1">
    <location>
        <begin position="920"/>
        <end position="930"/>
    </location>
</feature>
<dbReference type="RefSeq" id="XP_010704293.1">
    <property type="nucleotide sequence ID" value="XM_010705991.1"/>
</dbReference>
<feature type="region of interest" description="Disordered" evidence="1">
    <location>
        <begin position="1"/>
        <end position="57"/>
    </location>
</feature>
<feature type="compositionally biased region" description="Polar residues" evidence="1">
    <location>
        <begin position="1"/>
        <end position="12"/>
    </location>
</feature>
<proteinExistence type="predicted"/>
<sequence>MISPTHSNASNTRSRRHHTPLLQERSNSLTRRQEMLKRQSSQSSTSPSASHQQEAYSDAAMPGTTLVCGVRSAFPLIPLSTEAQMTSDSAVHEATSSASSSSPPRGVPILRRPSSPTAATLFQRQHSASGVNEPCMSSGTNLGGLPPVLCLHNRIPRDAPGRPPRVRLHEGEQDQHAGFDAEAGAEEDSLHEEPEEDEEDEAEDTRSTGTDAASPLESASHCSDAGTERLGVVAETIQPLVVSNSNTSPRASKKRALSRSHAVPARVSVHVITETIMANTPQGHRSIHCDGSSPEGLGDDQRDSAEAHERNSRYLTHEPVEYHTDSDEDLCEPQPTNRPRLRSDHAQHEQAVVSPYVVTATTAHRRCVQATNAEASSMKTNTTSAILAAQLLARTEGRHCAAGTGEETLVKRGEAMPAILQTVGPRVMSASSVDQARQQCTGRVNIDAGAAKVEEAHPALWQTPEQRMMSASEARHRGSQQAVESEAPWYTDADQQPSVLKTVGSYSLSRSSADRSRTNSRRSICASLLEHPSDRLFPAEKLLTARQTLHIRAAEDSADLLRPRRASRRSSDKASSYSPGAPQENCTAGATLPPRVPVGKAAAKRRYSHASWHSSYTSTNDGGEEYGSHPSLAGRTAPKVAATSTALGAGDRRRSKVDEVDPVRWLHLHKVEEEDDKDQINEMNGSKYSGEEQHAAEAEATGGGDADESCMPQDHLQVPASFVGLEQIRPYRPMAHEGSSEDYRDGYPNVHEEVDDSTEYISCYDVACQTSQHLLNTSREECQERPQTWQGAGGEGDVGKTDSPTPHYVGASRWMCAAGVCPKCHPSRQSRNDSSGGVGRRRKPMWPFVPCSSLGYSAPPHLVLWQKHQGLAAATTADRAARLPPLLSSSASLSRTHPRRSPASSRQQHAQRASSARQHNNTYTSSSSGSCRHYRRDHYSPIVTSYQGGYCFTREWDAQQQQRHRQLGELQMEHKARRGGTRAAYTPLLLLTSHDMQSRARAAGKEPGKYRYCNLESQEMMVHTGFGRADLELEIYNDTLHGAPLIKEQQDDDDNAVKAIENRKDREASVQTKLRCPAPPAVAAVVAAADSSNRHSRPTPPAADDSAKASRSRVY</sequence>
<evidence type="ECO:0000313" key="2">
    <source>
        <dbReference type="EMBL" id="AIN95971.1"/>
    </source>
</evidence>
<feature type="region of interest" description="Disordered" evidence="1">
    <location>
        <begin position="154"/>
        <end position="223"/>
    </location>
</feature>
<dbReference type="eggNOG" id="ENOG502SIUA">
    <property type="taxonomic scope" value="Eukaryota"/>
</dbReference>
<feature type="region of interest" description="Disordered" evidence="1">
    <location>
        <begin position="885"/>
        <end position="931"/>
    </location>
</feature>
<gene>
    <name evidence="2" type="ORF">LPMP_090550</name>
</gene>
<dbReference type="EMBL" id="CP009378">
    <property type="protein sequence ID" value="AIN95971.1"/>
    <property type="molecule type" value="Genomic_DNA"/>
</dbReference>
<feature type="compositionally biased region" description="Low complexity" evidence="1">
    <location>
        <begin position="885"/>
        <end position="919"/>
    </location>
</feature>